<dbReference type="Proteomes" id="UP000696280">
    <property type="component" value="Unassembled WGS sequence"/>
</dbReference>
<evidence type="ECO:0000256" key="1">
    <source>
        <dbReference type="ARBA" id="ARBA00013201"/>
    </source>
</evidence>
<reference evidence="6" key="1">
    <citation type="submission" date="2021-07" db="EMBL/GenBank/DDBJ databases">
        <authorList>
            <person name="Durling M."/>
        </authorList>
    </citation>
    <scope>NUCLEOTIDE SEQUENCE</scope>
</reference>
<proteinExistence type="predicted"/>
<feature type="chain" id="PRO_5040247327" description="1-alkyl-2-acetylglycerophosphocholine esterase" evidence="5">
    <location>
        <begin position="17"/>
        <end position="383"/>
    </location>
</feature>
<name>A0A9N9PUU1_9HELO</name>
<dbReference type="GO" id="GO:0016042">
    <property type="term" value="P:lipid catabolic process"/>
    <property type="evidence" value="ECO:0007669"/>
    <property type="project" value="UniProtKB-KW"/>
</dbReference>
<dbReference type="EC" id="3.1.1.47" evidence="1"/>
<comment type="caution">
    <text evidence="6">The sequence shown here is derived from an EMBL/GenBank/DDBJ whole genome shotgun (WGS) entry which is preliminary data.</text>
</comment>
<dbReference type="EMBL" id="CAJVRL010000067">
    <property type="protein sequence ID" value="CAG8955988.1"/>
    <property type="molecule type" value="Genomic_DNA"/>
</dbReference>
<keyword evidence="5" id="KW-0732">Signal</keyword>
<accession>A0A9N9PUU1</accession>
<dbReference type="InterPro" id="IPR029058">
    <property type="entry name" value="AB_hydrolase_fold"/>
</dbReference>
<dbReference type="GO" id="GO:0003847">
    <property type="term" value="F:1-alkyl-2-acetylglycerophosphocholine esterase activity"/>
    <property type="evidence" value="ECO:0007669"/>
    <property type="project" value="UniProtKB-EC"/>
</dbReference>
<keyword evidence="3" id="KW-0442">Lipid degradation</keyword>
<evidence type="ECO:0000256" key="5">
    <source>
        <dbReference type="SAM" id="SignalP"/>
    </source>
</evidence>
<keyword evidence="2" id="KW-0378">Hydrolase</keyword>
<gene>
    <name evidence="6" type="ORF">HYFRA_00008844</name>
</gene>
<dbReference type="Gene3D" id="3.40.50.1820">
    <property type="entry name" value="alpha/beta hydrolase"/>
    <property type="match status" value="1"/>
</dbReference>
<keyword evidence="4" id="KW-0443">Lipid metabolism</keyword>
<evidence type="ECO:0000256" key="4">
    <source>
        <dbReference type="ARBA" id="ARBA00023098"/>
    </source>
</evidence>
<evidence type="ECO:0000256" key="2">
    <source>
        <dbReference type="ARBA" id="ARBA00022801"/>
    </source>
</evidence>
<evidence type="ECO:0000313" key="6">
    <source>
        <dbReference type="EMBL" id="CAG8955988.1"/>
    </source>
</evidence>
<protein>
    <recommendedName>
        <fullName evidence="1">1-alkyl-2-acetylglycerophosphocholine esterase</fullName>
        <ecNumber evidence="1">3.1.1.47</ecNumber>
    </recommendedName>
</protein>
<dbReference type="PANTHER" id="PTHR10272">
    <property type="entry name" value="PLATELET-ACTIVATING FACTOR ACETYLHYDROLASE"/>
    <property type="match status" value="1"/>
</dbReference>
<dbReference type="OrthoDB" id="2363873at2759"/>
<dbReference type="AlphaFoldDB" id="A0A9N9PUU1"/>
<organism evidence="6 7">
    <name type="scientific">Hymenoscyphus fraxineus</name>
    <dbReference type="NCBI Taxonomy" id="746836"/>
    <lineage>
        <taxon>Eukaryota</taxon>
        <taxon>Fungi</taxon>
        <taxon>Dikarya</taxon>
        <taxon>Ascomycota</taxon>
        <taxon>Pezizomycotina</taxon>
        <taxon>Leotiomycetes</taxon>
        <taxon>Helotiales</taxon>
        <taxon>Helotiaceae</taxon>
        <taxon>Hymenoscyphus</taxon>
    </lineage>
</organism>
<sequence length="383" mass="42136">MMLPIIVSTFIAIAAAANNKVFLPKPTGKYFVGKTQHVFNHTTIDDPTASIGSNNTGKYIVLTILYPTEQAPTAETSLEYMDTELARLIEEGWEIPGAQLQNLWTHAQWQPPFLTGCVGTNELPTLLLSPGAGQPCSTSTVTASDLVSQGYTVLCTDHPGESPYLKVPDGFEVGTDGQYGIPINDEWADRTVLFKVNRNRKSDFDALLELFPPLVESLQAPFNTSTYIHFGFSMGGSVGTHVVSQHDSVIAGLNGDGTFLDTLFGETVDVKKPFLIFRDGQTKFDDTVYGQSFTSFMGNQSSWWAQLRVNGSDHLDFCDVGLWAELLDWNTTLVGRDGKFRLRDFQTSFTTAFFDMVLGKNGSSLLEEALPSIDWPEVTSINL</sequence>
<evidence type="ECO:0000256" key="3">
    <source>
        <dbReference type="ARBA" id="ARBA00022963"/>
    </source>
</evidence>
<keyword evidence="7" id="KW-1185">Reference proteome</keyword>
<dbReference type="SUPFAM" id="SSF53474">
    <property type="entry name" value="alpha/beta-Hydrolases"/>
    <property type="match status" value="1"/>
</dbReference>
<dbReference type="PANTHER" id="PTHR10272:SF0">
    <property type="entry name" value="PLATELET-ACTIVATING FACTOR ACETYLHYDROLASE"/>
    <property type="match status" value="1"/>
</dbReference>
<feature type="signal peptide" evidence="5">
    <location>
        <begin position="1"/>
        <end position="16"/>
    </location>
</feature>
<evidence type="ECO:0000313" key="7">
    <source>
        <dbReference type="Proteomes" id="UP000696280"/>
    </source>
</evidence>